<reference evidence="2" key="1">
    <citation type="submission" date="2020-02" db="EMBL/GenBank/DDBJ databases">
        <authorList>
            <person name="Scholz U."/>
            <person name="Mascher M."/>
            <person name="Fiebig A."/>
        </authorList>
    </citation>
    <scope>NUCLEOTIDE SEQUENCE</scope>
</reference>
<evidence type="ECO:0000313" key="3">
    <source>
        <dbReference type="Proteomes" id="UP000663760"/>
    </source>
</evidence>
<keyword evidence="1" id="KW-1133">Transmembrane helix</keyword>
<accession>A0A7I8KSZ5</accession>
<dbReference type="AlphaFoldDB" id="A0A7I8KSZ5"/>
<sequence length="36" mass="4431">MWNVFLIIKNYAKYFNFILIKLTIYPIIILQVNKIK</sequence>
<evidence type="ECO:0000256" key="1">
    <source>
        <dbReference type="SAM" id="Phobius"/>
    </source>
</evidence>
<protein>
    <submittedName>
        <fullName evidence="2">Uncharacterized protein</fullName>
    </submittedName>
</protein>
<keyword evidence="1" id="KW-0472">Membrane</keyword>
<dbReference type="EMBL" id="LR746271">
    <property type="protein sequence ID" value="CAA7400963.1"/>
    <property type="molecule type" value="Genomic_DNA"/>
</dbReference>
<keyword evidence="3" id="KW-1185">Reference proteome</keyword>
<gene>
    <name evidence="2" type="ORF">SI8410_08011641</name>
</gene>
<keyword evidence="1" id="KW-0812">Transmembrane</keyword>
<feature type="transmembrane region" description="Helical" evidence="1">
    <location>
        <begin position="12"/>
        <end position="32"/>
    </location>
</feature>
<name>A0A7I8KSZ5_SPIIN</name>
<dbReference type="Proteomes" id="UP000663760">
    <property type="component" value="Chromosome 8"/>
</dbReference>
<proteinExistence type="predicted"/>
<organism evidence="2 3">
    <name type="scientific">Spirodela intermedia</name>
    <name type="common">Intermediate duckweed</name>
    <dbReference type="NCBI Taxonomy" id="51605"/>
    <lineage>
        <taxon>Eukaryota</taxon>
        <taxon>Viridiplantae</taxon>
        <taxon>Streptophyta</taxon>
        <taxon>Embryophyta</taxon>
        <taxon>Tracheophyta</taxon>
        <taxon>Spermatophyta</taxon>
        <taxon>Magnoliopsida</taxon>
        <taxon>Liliopsida</taxon>
        <taxon>Araceae</taxon>
        <taxon>Lemnoideae</taxon>
        <taxon>Spirodela</taxon>
    </lineage>
</organism>
<evidence type="ECO:0000313" key="2">
    <source>
        <dbReference type="EMBL" id="CAA7400963.1"/>
    </source>
</evidence>